<organism evidence="2 3">
    <name type="scientific">Paenibacillus allorhizoplanae</name>
    <dbReference type="NCBI Taxonomy" id="2905648"/>
    <lineage>
        <taxon>Bacteria</taxon>
        <taxon>Bacillati</taxon>
        <taxon>Bacillota</taxon>
        <taxon>Bacilli</taxon>
        <taxon>Bacillales</taxon>
        <taxon>Paenibacillaceae</taxon>
        <taxon>Paenibacillus</taxon>
    </lineage>
</organism>
<feature type="compositionally biased region" description="Low complexity" evidence="1">
    <location>
        <begin position="82"/>
        <end position="106"/>
    </location>
</feature>
<reference evidence="2" key="1">
    <citation type="submission" date="2022-01" db="EMBL/GenBank/DDBJ databases">
        <authorList>
            <person name="Criscuolo A."/>
        </authorList>
    </citation>
    <scope>NUCLEOTIDE SEQUENCE</scope>
    <source>
        <strain evidence="2">CIP111891</strain>
    </source>
</reference>
<evidence type="ECO:0000256" key="1">
    <source>
        <dbReference type="SAM" id="MobiDB-lite"/>
    </source>
</evidence>
<keyword evidence="3" id="KW-1185">Reference proteome</keyword>
<feature type="region of interest" description="Disordered" evidence="1">
    <location>
        <begin position="48"/>
        <end position="112"/>
    </location>
</feature>
<gene>
    <name evidence="2" type="ORF">PAECIP111891_01643</name>
</gene>
<accession>A0ABM9C259</accession>
<sequence>MKASSKWTKWQIGLVSAMIVVYLFQEVKESPEFLAAVQKASNSMLNTTTVVAQKKQDVPPSESFDRNSGNRMKRSASSSRGQLNQSDSSSAQSLPQSQTQNNTQTHTRSHAS</sequence>
<evidence type="ECO:0000313" key="2">
    <source>
        <dbReference type="EMBL" id="CAH1200296.1"/>
    </source>
</evidence>
<evidence type="ECO:0000313" key="3">
    <source>
        <dbReference type="Proteomes" id="UP000838821"/>
    </source>
</evidence>
<dbReference type="Proteomes" id="UP000838821">
    <property type="component" value="Unassembled WGS sequence"/>
</dbReference>
<feature type="compositionally biased region" description="Polar residues" evidence="1">
    <location>
        <begin position="66"/>
        <end position="81"/>
    </location>
</feature>
<dbReference type="RefSeq" id="WP_236286080.1">
    <property type="nucleotide sequence ID" value="NZ_CAKMMW010000003.1"/>
</dbReference>
<dbReference type="EMBL" id="CAKMMW010000003">
    <property type="protein sequence ID" value="CAH1200296.1"/>
    <property type="molecule type" value="Genomic_DNA"/>
</dbReference>
<proteinExistence type="predicted"/>
<comment type="caution">
    <text evidence="2">The sequence shown here is derived from an EMBL/GenBank/DDBJ whole genome shotgun (WGS) entry which is preliminary data.</text>
</comment>
<protein>
    <submittedName>
        <fullName evidence="2">Uncharacterized protein</fullName>
    </submittedName>
</protein>
<name>A0ABM9C259_9BACL</name>